<feature type="compositionally biased region" description="Gly residues" evidence="11">
    <location>
        <begin position="1"/>
        <end position="56"/>
    </location>
</feature>
<dbReference type="GO" id="GO:1990259">
    <property type="term" value="F:histone H2AQ104 methyltransferase activity"/>
    <property type="evidence" value="ECO:0007669"/>
    <property type="project" value="TreeGrafter"/>
</dbReference>
<keyword evidence="7" id="KW-0694">RNA-binding</keyword>
<evidence type="ECO:0000256" key="7">
    <source>
        <dbReference type="ARBA" id="ARBA00022884"/>
    </source>
</evidence>
<dbReference type="NCBIfam" id="NF003276">
    <property type="entry name" value="PRK04266.1-2"/>
    <property type="match status" value="1"/>
</dbReference>
<dbReference type="Pfam" id="PF01269">
    <property type="entry name" value="Fibrillarin"/>
    <property type="match status" value="1"/>
</dbReference>
<dbReference type="EMBL" id="AWUE01019002">
    <property type="protein sequence ID" value="OMO77109.1"/>
    <property type="molecule type" value="Genomic_DNA"/>
</dbReference>
<dbReference type="GO" id="GO:0003723">
    <property type="term" value="F:RNA binding"/>
    <property type="evidence" value="ECO:0007669"/>
    <property type="project" value="UniProtKB-KW"/>
</dbReference>
<evidence type="ECO:0000313" key="12">
    <source>
        <dbReference type="EMBL" id="OMO77109.1"/>
    </source>
</evidence>
<dbReference type="OrthoDB" id="1859733at2759"/>
<dbReference type="SMART" id="SM01206">
    <property type="entry name" value="Fibrillarin"/>
    <property type="match status" value="1"/>
</dbReference>
<keyword evidence="5" id="KW-0808">Transferase</keyword>
<evidence type="ECO:0000256" key="2">
    <source>
        <dbReference type="ARBA" id="ARBA00010632"/>
    </source>
</evidence>
<dbReference type="PRINTS" id="PR00052">
    <property type="entry name" value="FIBRILLARIN"/>
</dbReference>
<dbReference type="GO" id="GO:0031428">
    <property type="term" value="C:box C/D methylation guide snoRNP complex"/>
    <property type="evidence" value="ECO:0007669"/>
    <property type="project" value="TreeGrafter"/>
</dbReference>
<evidence type="ECO:0000256" key="3">
    <source>
        <dbReference type="ARBA" id="ARBA00022552"/>
    </source>
</evidence>
<reference evidence="13" key="1">
    <citation type="submission" date="2013-09" db="EMBL/GenBank/DDBJ databases">
        <title>Corchorus olitorius genome sequencing.</title>
        <authorList>
            <person name="Alam M."/>
            <person name="Haque M.S."/>
            <person name="Islam M.S."/>
            <person name="Emdad E.M."/>
            <person name="Islam M.M."/>
            <person name="Ahmed B."/>
            <person name="Halim A."/>
            <person name="Hossen Q.M.M."/>
            <person name="Hossain M.Z."/>
            <person name="Ahmed R."/>
            <person name="Khan M.M."/>
            <person name="Islam R."/>
            <person name="Rashid M.M."/>
            <person name="Khan S.A."/>
            <person name="Rahman M.S."/>
            <person name="Alam M."/>
            <person name="Yahiya A.S."/>
            <person name="Khan M.S."/>
            <person name="Azam M.S."/>
            <person name="Haque T."/>
            <person name="Lashkar M.Z.H."/>
            <person name="Akhand A.I."/>
            <person name="Morshed G."/>
            <person name="Roy S."/>
            <person name="Uddin K.S."/>
            <person name="Rabeya T."/>
            <person name="Hossain A.S."/>
            <person name="Chowdhury A."/>
            <person name="Snigdha A.R."/>
            <person name="Mortoza M.S."/>
            <person name="Matin S.A."/>
            <person name="Hoque S.M.E."/>
            <person name="Islam M.K."/>
            <person name="Roy D.K."/>
            <person name="Haider R."/>
            <person name="Moosa M.M."/>
            <person name="Elias S.M."/>
            <person name="Hasan A.M."/>
            <person name="Jahan S."/>
            <person name="Shafiuddin M."/>
            <person name="Mahmood N."/>
            <person name="Shommy N.S."/>
        </authorList>
    </citation>
    <scope>NUCLEOTIDE SEQUENCE [LARGE SCALE GENOMIC DNA]</scope>
    <source>
        <strain evidence="13">cv. O-4</strain>
    </source>
</reference>
<dbReference type="FunFam" id="3.40.50.150:FF:000001">
    <property type="entry name" value="Fibrillarin like 1"/>
    <property type="match status" value="1"/>
</dbReference>
<dbReference type="GO" id="GO:0008649">
    <property type="term" value="F:rRNA methyltransferase activity"/>
    <property type="evidence" value="ECO:0007669"/>
    <property type="project" value="TreeGrafter"/>
</dbReference>
<dbReference type="STRING" id="93759.A0A1R3I3J3"/>
<dbReference type="InterPro" id="IPR000692">
    <property type="entry name" value="Fibrillarin"/>
</dbReference>
<evidence type="ECO:0000256" key="1">
    <source>
        <dbReference type="ARBA" id="ARBA00004604"/>
    </source>
</evidence>
<dbReference type="HAMAP" id="MF_00351">
    <property type="entry name" value="RNA_methyltransf_FlpA"/>
    <property type="match status" value="1"/>
</dbReference>
<dbReference type="PANTHER" id="PTHR10335:SF0">
    <property type="entry name" value="RRNA 2'-O-METHYLTRANSFERASE FIBRILLARIN 1-RELATED"/>
    <property type="match status" value="1"/>
</dbReference>
<dbReference type="Gene3D" id="3.40.50.150">
    <property type="entry name" value="Vaccinia Virus protein VP39"/>
    <property type="match status" value="1"/>
</dbReference>
<keyword evidence="8" id="KW-0539">Nucleus</keyword>
<evidence type="ECO:0000256" key="8">
    <source>
        <dbReference type="ARBA" id="ARBA00023242"/>
    </source>
</evidence>
<keyword evidence="6" id="KW-0949">S-adenosyl-L-methionine</keyword>
<dbReference type="PROSITE" id="PS00566">
    <property type="entry name" value="FIBRILLARIN"/>
    <property type="match status" value="1"/>
</dbReference>
<evidence type="ECO:0000256" key="5">
    <source>
        <dbReference type="ARBA" id="ARBA00022679"/>
    </source>
</evidence>
<sequence>MRPPRGRGGSGGFRGGRGDGGFRGGRGRGGGGGSGMKSRGGGRGGGRGRGGGGMKGGSKVVVEPHRHAGVFIAKGKEDALVTKNMVPGEAVYNEKRIDVQNPFRSKLAAAILGGVDNIWIKPGAKVLYLGAASGTTVSHVSDVVGPTGVVYAVEFSHRSGRDLVNMAKKRTNVIPIIEDARHPAKYLMLVGMVDVIFSDVAQPDQARILALNASYFLKARGHFVISIKANCIDSTVSAEAVFMSEVKKLQQEQFKPFEQVTLEPFERDHACVVGGYRMPKKQKA</sequence>
<dbReference type="InterPro" id="IPR029063">
    <property type="entry name" value="SAM-dependent_MTases_sf"/>
</dbReference>
<gene>
    <name evidence="12" type="ORF">COLO4_25342</name>
</gene>
<comment type="catalytic activity">
    <reaction evidence="10">
        <text>a ribonucleotide in rRNA + S-adenosyl-L-methionine = a 2'-O-methylribonucleotide in rRNA + S-adenosyl-L-homocysteine + H(+)</text>
        <dbReference type="Rhea" id="RHEA:48628"/>
        <dbReference type="Rhea" id="RHEA-COMP:12164"/>
        <dbReference type="Rhea" id="RHEA-COMP:12165"/>
        <dbReference type="ChEBI" id="CHEBI:15378"/>
        <dbReference type="ChEBI" id="CHEBI:57856"/>
        <dbReference type="ChEBI" id="CHEBI:59789"/>
        <dbReference type="ChEBI" id="CHEBI:90675"/>
        <dbReference type="ChEBI" id="CHEBI:90676"/>
    </reaction>
    <physiologicalReaction direction="left-to-right" evidence="10">
        <dbReference type="Rhea" id="RHEA:48629"/>
    </physiologicalReaction>
</comment>
<organism evidence="12 13">
    <name type="scientific">Corchorus olitorius</name>
    <dbReference type="NCBI Taxonomy" id="93759"/>
    <lineage>
        <taxon>Eukaryota</taxon>
        <taxon>Viridiplantae</taxon>
        <taxon>Streptophyta</taxon>
        <taxon>Embryophyta</taxon>
        <taxon>Tracheophyta</taxon>
        <taxon>Spermatophyta</taxon>
        <taxon>Magnoliopsida</taxon>
        <taxon>eudicotyledons</taxon>
        <taxon>Gunneridae</taxon>
        <taxon>Pentapetalae</taxon>
        <taxon>rosids</taxon>
        <taxon>malvids</taxon>
        <taxon>Malvales</taxon>
        <taxon>Malvaceae</taxon>
        <taxon>Grewioideae</taxon>
        <taxon>Apeibeae</taxon>
        <taxon>Corchorus</taxon>
    </lineage>
</organism>
<evidence type="ECO:0000256" key="6">
    <source>
        <dbReference type="ARBA" id="ARBA00022691"/>
    </source>
</evidence>
<comment type="caution">
    <text evidence="12">The sequence shown here is derived from an EMBL/GenBank/DDBJ whole genome shotgun (WGS) entry which is preliminary data.</text>
</comment>
<proteinExistence type="inferred from homology"/>
<dbReference type="PANTHER" id="PTHR10335">
    <property type="entry name" value="RRNA 2-O-METHYLTRANSFERASE FIBRILLARIN"/>
    <property type="match status" value="1"/>
</dbReference>
<keyword evidence="13" id="KW-1185">Reference proteome</keyword>
<evidence type="ECO:0000256" key="4">
    <source>
        <dbReference type="ARBA" id="ARBA00022603"/>
    </source>
</evidence>
<protein>
    <submittedName>
        <fullName evidence="12">Fibrillarin</fullName>
    </submittedName>
</protein>
<dbReference type="AlphaFoldDB" id="A0A1R3I3J3"/>
<dbReference type="GO" id="GO:0000494">
    <property type="term" value="P:box C/D sno(s)RNA 3'-end processing"/>
    <property type="evidence" value="ECO:0007669"/>
    <property type="project" value="TreeGrafter"/>
</dbReference>
<keyword evidence="4" id="KW-0489">Methyltransferase</keyword>
<comment type="subcellular location">
    <subcellularLocation>
        <location evidence="1">Nucleus</location>
        <location evidence="1">Nucleolus</location>
    </subcellularLocation>
</comment>
<dbReference type="InterPro" id="IPR020813">
    <property type="entry name" value="Fibrillarin_CS"/>
</dbReference>
<dbReference type="SUPFAM" id="SSF53335">
    <property type="entry name" value="S-adenosyl-L-methionine-dependent methyltransferases"/>
    <property type="match status" value="1"/>
</dbReference>
<dbReference type="GO" id="GO:0032040">
    <property type="term" value="C:small-subunit processome"/>
    <property type="evidence" value="ECO:0007669"/>
    <property type="project" value="TreeGrafter"/>
</dbReference>
<dbReference type="PIRSF" id="PIRSF006540">
    <property type="entry name" value="Nop17p"/>
    <property type="match status" value="1"/>
</dbReference>
<accession>A0A1R3I3J3</accession>
<evidence type="ECO:0000313" key="13">
    <source>
        <dbReference type="Proteomes" id="UP000187203"/>
    </source>
</evidence>
<name>A0A1R3I3J3_9ROSI</name>
<comment type="similarity">
    <text evidence="2">Belongs to the methyltransferase superfamily. Fibrillarin family.</text>
</comment>
<dbReference type="FunFam" id="3.30.200.20:FF:000056">
    <property type="entry name" value="Fibrillarin like 1"/>
    <property type="match status" value="1"/>
</dbReference>
<dbReference type="Proteomes" id="UP000187203">
    <property type="component" value="Unassembled WGS sequence"/>
</dbReference>
<evidence type="ECO:0000256" key="9">
    <source>
        <dbReference type="ARBA" id="ARBA00023274"/>
    </source>
</evidence>
<keyword evidence="9" id="KW-0687">Ribonucleoprotein</keyword>
<evidence type="ECO:0000256" key="10">
    <source>
        <dbReference type="ARBA" id="ARBA00050519"/>
    </source>
</evidence>
<feature type="region of interest" description="Disordered" evidence="11">
    <location>
        <begin position="1"/>
        <end position="59"/>
    </location>
</feature>
<keyword evidence="3" id="KW-0698">rRNA processing</keyword>
<evidence type="ECO:0000256" key="11">
    <source>
        <dbReference type="SAM" id="MobiDB-lite"/>
    </source>
</evidence>
<dbReference type="Gene3D" id="3.30.200.20">
    <property type="entry name" value="Phosphorylase Kinase, domain 1"/>
    <property type="match status" value="1"/>
</dbReference>